<protein>
    <submittedName>
        <fullName evidence="1">Uncharacterized protein</fullName>
    </submittedName>
</protein>
<keyword evidence="2" id="KW-1185">Reference proteome</keyword>
<proteinExistence type="predicted"/>
<dbReference type="Proteomes" id="UP000245124">
    <property type="component" value="Unassembled WGS sequence"/>
</dbReference>
<comment type="caution">
    <text evidence="1">The sequence shown here is derived from an EMBL/GenBank/DDBJ whole genome shotgun (WGS) entry which is preliminary data.</text>
</comment>
<evidence type="ECO:0000313" key="2">
    <source>
        <dbReference type="Proteomes" id="UP000245124"/>
    </source>
</evidence>
<organism evidence="1 2">
    <name type="scientific">Nostoc commune NIES-4072</name>
    <dbReference type="NCBI Taxonomy" id="2005467"/>
    <lineage>
        <taxon>Bacteria</taxon>
        <taxon>Bacillati</taxon>
        <taxon>Cyanobacteriota</taxon>
        <taxon>Cyanophyceae</taxon>
        <taxon>Nostocales</taxon>
        <taxon>Nostocaceae</taxon>
        <taxon>Nostoc</taxon>
    </lineage>
</organism>
<accession>A0A2R5FYH6</accession>
<dbReference type="AlphaFoldDB" id="A0A2R5FYH6"/>
<sequence>MVVFMSAVLDLTRPKFYKGQKIEFIGGFGTIIQYCPNSGYWSYLIEREMGSEPEIARIGYETAILLFETDIILPQNDPVAA</sequence>
<evidence type="ECO:0000313" key="1">
    <source>
        <dbReference type="EMBL" id="GBG20714.1"/>
    </source>
</evidence>
<dbReference type="EMBL" id="BDUD01000001">
    <property type="protein sequence ID" value="GBG20714.1"/>
    <property type="molecule type" value="Genomic_DNA"/>
</dbReference>
<gene>
    <name evidence="1" type="ORF">NIES4072_43960</name>
</gene>
<name>A0A2R5FYH6_NOSCO</name>
<reference evidence="1 2" key="1">
    <citation type="submission" date="2017-06" db="EMBL/GenBank/DDBJ databases">
        <title>Genome sequencing of cyanobaciteial culture collection at National Institute for Environmental Studies (NIES).</title>
        <authorList>
            <person name="Hirose Y."/>
            <person name="Shimura Y."/>
            <person name="Fujisawa T."/>
            <person name="Nakamura Y."/>
            <person name="Kawachi M."/>
        </authorList>
    </citation>
    <scope>NUCLEOTIDE SEQUENCE [LARGE SCALE GENOMIC DNA]</scope>
    <source>
        <strain evidence="1 2">NIES-4072</strain>
    </source>
</reference>